<protein>
    <recommendedName>
        <fullName evidence="2">diguanylate cyclase</fullName>
        <ecNumber evidence="2">2.7.7.65</ecNumber>
    </recommendedName>
</protein>
<dbReference type="SUPFAM" id="SSF52172">
    <property type="entry name" value="CheY-like"/>
    <property type="match status" value="1"/>
</dbReference>
<feature type="domain" description="GGDEF" evidence="6">
    <location>
        <begin position="162"/>
        <end position="290"/>
    </location>
</feature>
<dbReference type="GO" id="GO:1902201">
    <property type="term" value="P:negative regulation of bacterial-type flagellum-dependent cell motility"/>
    <property type="evidence" value="ECO:0007669"/>
    <property type="project" value="TreeGrafter"/>
</dbReference>
<evidence type="ECO:0000313" key="7">
    <source>
        <dbReference type="EMBL" id="OOZ39188.1"/>
    </source>
</evidence>
<dbReference type="SMART" id="SM00267">
    <property type="entry name" value="GGDEF"/>
    <property type="match status" value="1"/>
</dbReference>
<dbReference type="InterPro" id="IPR029787">
    <property type="entry name" value="Nucleotide_cyclase"/>
</dbReference>
<evidence type="ECO:0000256" key="4">
    <source>
        <dbReference type="PROSITE-ProRule" id="PRU00169"/>
    </source>
</evidence>
<dbReference type="EC" id="2.7.7.65" evidence="2"/>
<gene>
    <name evidence="7" type="ORF">BOW52_07545</name>
</gene>
<evidence type="ECO:0000259" key="6">
    <source>
        <dbReference type="PROSITE" id="PS50887"/>
    </source>
</evidence>
<dbReference type="PANTHER" id="PTHR45138:SF9">
    <property type="entry name" value="DIGUANYLATE CYCLASE DGCM-RELATED"/>
    <property type="match status" value="1"/>
</dbReference>
<evidence type="ECO:0000256" key="2">
    <source>
        <dbReference type="ARBA" id="ARBA00012528"/>
    </source>
</evidence>
<dbReference type="SMART" id="SM00448">
    <property type="entry name" value="REC"/>
    <property type="match status" value="1"/>
</dbReference>
<sequence>MGERVANILVIDDSSSNREFISSVLEYEGHKILQASNGHDGIEMAEIHDPDVIILDIMMPEMDGYETCRIIRSHPLAALTYIIFLSANGEITDRVTGLDTGADAYLSKPFAPEELKAVVRTGVRTTRECRNAMKDGLTGLWNRRAFDSMLSHEFESALRYDYPVSLAIMDIDRFKAVNDNFGHDEGDLVLAITAAMLNKIARPSDLTFRWGGEEFVWLLPHTGLDNATIAAERLRSKIESHLFEDVGSLTVSFGITEILKDDSTETLWKRADEALYRAKNNGRNRIEVAR</sequence>
<evidence type="ECO:0000259" key="5">
    <source>
        <dbReference type="PROSITE" id="PS50110"/>
    </source>
</evidence>
<dbReference type="Gene3D" id="3.40.50.2300">
    <property type="match status" value="1"/>
</dbReference>
<comment type="catalytic activity">
    <reaction evidence="3">
        <text>2 GTP = 3',3'-c-di-GMP + 2 diphosphate</text>
        <dbReference type="Rhea" id="RHEA:24898"/>
        <dbReference type="ChEBI" id="CHEBI:33019"/>
        <dbReference type="ChEBI" id="CHEBI:37565"/>
        <dbReference type="ChEBI" id="CHEBI:58805"/>
        <dbReference type="EC" id="2.7.7.65"/>
    </reaction>
</comment>
<dbReference type="FunFam" id="3.30.70.270:FF:000001">
    <property type="entry name" value="Diguanylate cyclase domain protein"/>
    <property type="match status" value="1"/>
</dbReference>
<dbReference type="NCBIfam" id="TIGR00254">
    <property type="entry name" value="GGDEF"/>
    <property type="match status" value="1"/>
</dbReference>
<dbReference type="InterPro" id="IPR000160">
    <property type="entry name" value="GGDEF_dom"/>
</dbReference>
<comment type="cofactor">
    <cofactor evidence="1">
        <name>Mg(2+)</name>
        <dbReference type="ChEBI" id="CHEBI:18420"/>
    </cofactor>
</comment>
<proteinExistence type="predicted"/>
<dbReference type="Gene3D" id="3.30.70.270">
    <property type="match status" value="1"/>
</dbReference>
<dbReference type="Proteomes" id="UP000190198">
    <property type="component" value="Unassembled WGS sequence"/>
</dbReference>
<keyword evidence="8" id="KW-1185">Reference proteome</keyword>
<dbReference type="InterPro" id="IPR011006">
    <property type="entry name" value="CheY-like_superfamily"/>
</dbReference>
<dbReference type="GO" id="GO:0000160">
    <property type="term" value="P:phosphorelay signal transduction system"/>
    <property type="evidence" value="ECO:0007669"/>
    <property type="project" value="InterPro"/>
</dbReference>
<keyword evidence="4" id="KW-0597">Phosphoprotein</keyword>
<dbReference type="CDD" id="cd17574">
    <property type="entry name" value="REC_OmpR"/>
    <property type="match status" value="1"/>
</dbReference>
<dbReference type="PROSITE" id="PS50887">
    <property type="entry name" value="GGDEF"/>
    <property type="match status" value="1"/>
</dbReference>
<dbReference type="Pfam" id="PF00990">
    <property type="entry name" value="GGDEF"/>
    <property type="match status" value="1"/>
</dbReference>
<organism evidence="7 8">
    <name type="scientific">Solemya elarraichensis gill symbiont</name>
    <dbReference type="NCBI Taxonomy" id="1918949"/>
    <lineage>
        <taxon>Bacteria</taxon>
        <taxon>Pseudomonadati</taxon>
        <taxon>Pseudomonadota</taxon>
        <taxon>Gammaproteobacteria</taxon>
        <taxon>sulfur-oxidizing symbionts</taxon>
    </lineage>
</organism>
<reference evidence="7 8" key="1">
    <citation type="submission" date="2016-11" db="EMBL/GenBank/DDBJ databases">
        <title>Mixed transmission modes and dynamic genome evolution in an obligate animal-bacterial symbiosis.</title>
        <authorList>
            <person name="Russell S.L."/>
            <person name="Corbett-Detig R.B."/>
            <person name="Cavanaugh C.M."/>
        </authorList>
    </citation>
    <scope>NUCLEOTIDE SEQUENCE [LARGE SCALE GENOMIC DNA]</scope>
    <source>
        <strain evidence="7">Sp-SM6</strain>
    </source>
</reference>
<dbReference type="EMBL" id="MPRK01000136">
    <property type="protein sequence ID" value="OOZ39188.1"/>
    <property type="molecule type" value="Genomic_DNA"/>
</dbReference>
<dbReference type="PROSITE" id="PS50110">
    <property type="entry name" value="RESPONSE_REGULATORY"/>
    <property type="match status" value="1"/>
</dbReference>
<accession>A0A1T2L250</accession>
<dbReference type="SUPFAM" id="SSF55073">
    <property type="entry name" value="Nucleotide cyclase"/>
    <property type="match status" value="1"/>
</dbReference>
<dbReference type="AlphaFoldDB" id="A0A1T2L250"/>
<dbReference type="GO" id="GO:0005886">
    <property type="term" value="C:plasma membrane"/>
    <property type="evidence" value="ECO:0007669"/>
    <property type="project" value="TreeGrafter"/>
</dbReference>
<dbReference type="InterPro" id="IPR050469">
    <property type="entry name" value="Diguanylate_Cyclase"/>
</dbReference>
<evidence type="ECO:0000313" key="8">
    <source>
        <dbReference type="Proteomes" id="UP000190198"/>
    </source>
</evidence>
<dbReference type="CDD" id="cd01949">
    <property type="entry name" value="GGDEF"/>
    <property type="match status" value="1"/>
</dbReference>
<evidence type="ECO:0000256" key="3">
    <source>
        <dbReference type="ARBA" id="ARBA00034247"/>
    </source>
</evidence>
<dbReference type="Pfam" id="PF00072">
    <property type="entry name" value="Response_reg"/>
    <property type="match status" value="1"/>
</dbReference>
<feature type="domain" description="Response regulatory" evidence="5">
    <location>
        <begin position="7"/>
        <end position="123"/>
    </location>
</feature>
<dbReference type="PANTHER" id="PTHR45138">
    <property type="entry name" value="REGULATORY COMPONENTS OF SENSORY TRANSDUCTION SYSTEM"/>
    <property type="match status" value="1"/>
</dbReference>
<dbReference type="InterPro" id="IPR043128">
    <property type="entry name" value="Rev_trsase/Diguanyl_cyclase"/>
</dbReference>
<evidence type="ECO:0000256" key="1">
    <source>
        <dbReference type="ARBA" id="ARBA00001946"/>
    </source>
</evidence>
<dbReference type="GO" id="GO:0052621">
    <property type="term" value="F:diguanylate cyclase activity"/>
    <property type="evidence" value="ECO:0007669"/>
    <property type="project" value="UniProtKB-EC"/>
</dbReference>
<dbReference type="GO" id="GO:0043709">
    <property type="term" value="P:cell adhesion involved in single-species biofilm formation"/>
    <property type="evidence" value="ECO:0007669"/>
    <property type="project" value="TreeGrafter"/>
</dbReference>
<dbReference type="InterPro" id="IPR001789">
    <property type="entry name" value="Sig_transdc_resp-reg_receiver"/>
</dbReference>
<name>A0A1T2L250_9GAMM</name>
<comment type="caution">
    <text evidence="7">The sequence shown here is derived from an EMBL/GenBank/DDBJ whole genome shotgun (WGS) entry which is preliminary data.</text>
</comment>
<feature type="modified residue" description="4-aspartylphosphate" evidence="4">
    <location>
        <position position="56"/>
    </location>
</feature>